<feature type="compositionally biased region" description="Basic and acidic residues" evidence="1">
    <location>
        <begin position="157"/>
        <end position="189"/>
    </location>
</feature>
<reference evidence="2" key="1">
    <citation type="submission" date="2023-04" db="EMBL/GenBank/DDBJ databases">
        <title>Black Yeasts Isolated from many extreme environments.</title>
        <authorList>
            <person name="Coleine C."/>
            <person name="Stajich J.E."/>
            <person name="Selbmann L."/>
        </authorList>
    </citation>
    <scope>NUCLEOTIDE SEQUENCE</scope>
    <source>
        <strain evidence="2">CCFEE 5312</strain>
    </source>
</reference>
<dbReference type="EMBL" id="JAWDJX010000036">
    <property type="protein sequence ID" value="KAK3049959.1"/>
    <property type="molecule type" value="Genomic_DNA"/>
</dbReference>
<feature type="compositionally biased region" description="Acidic residues" evidence="1">
    <location>
        <begin position="248"/>
        <end position="257"/>
    </location>
</feature>
<dbReference type="AlphaFoldDB" id="A0AAJ0G626"/>
<organism evidence="2 3">
    <name type="scientific">Extremus antarcticus</name>
    <dbReference type="NCBI Taxonomy" id="702011"/>
    <lineage>
        <taxon>Eukaryota</taxon>
        <taxon>Fungi</taxon>
        <taxon>Dikarya</taxon>
        <taxon>Ascomycota</taxon>
        <taxon>Pezizomycotina</taxon>
        <taxon>Dothideomycetes</taxon>
        <taxon>Dothideomycetidae</taxon>
        <taxon>Mycosphaerellales</taxon>
        <taxon>Extremaceae</taxon>
        <taxon>Extremus</taxon>
    </lineage>
</organism>
<evidence type="ECO:0000313" key="2">
    <source>
        <dbReference type="EMBL" id="KAK3049959.1"/>
    </source>
</evidence>
<accession>A0AAJ0G626</accession>
<proteinExistence type="predicted"/>
<comment type="caution">
    <text evidence="2">The sequence shown here is derived from an EMBL/GenBank/DDBJ whole genome shotgun (WGS) entry which is preliminary data.</text>
</comment>
<feature type="compositionally biased region" description="Acidic residues" evidence="1">
    <location>
        <begin position="335"/>
        <end position="349"/>
    </location>
</feature>
<name>A0AAJ0G626_9PEZI</name>
<evidence type="ECO:0000256" key="1">
    <source>
        <dbReference type="SAM" id="MobiDB-lite"/>
    </source>
</evidence>
<feature type="region of interest" description="Disordered" evidence="1">
    <location>
        <begin position="157"/>
        <end position="358"/>
    </location>
</feature>
<sequence>MAQALSHWREKVRNSFADARRDHLKQCLEETLELKAMAKEEAEQTHAAWQKAAADHDSSIDDEEHAVNVLAIQKAMPADHQRGVISYVSNEDMANAFPDMNDLIIRGMNLEDGTVPDLAPVDIKKLQEDMMDAEVYDIEKEYQLELEVDTRVRAYEEKKQRRKEKEIERRKQLKKDFEKGNPARPRDPDWDPETEAAAAMSDGESTASVVLMSLPPLPAGQGKRPHQEDSDQTRTPTQLAAPQLPEEQSSDGEDELEERGRPTKAAAGAEDKQKVPKPRGRPPKYINAKGEKDPVLAQKVKAEKANGISSASPSLALGKKATAAKASAKHNEQQTETEPDSEEAEELEQENAPARRDAVSETIYGCSMKSINPRRPKEQPQQGRRWYGIKHPITKSGGEAIGEDMKQLMKDMCDPPRAGKSRNGWAKKRLGQRYSAMFTRKGVMKDTSPLFRIHPHDLGLPPHIWQYVHTDEILKGQQHWDQPDFYKVDGEWRNRRASAVSPMHGKNGRSISNQVITPAGKEYLPRAKLSTPYSTKILDLSLQRAGDVRAADLNVQRIDKVIQHRINAAREAARV</sequence>
<feature type="compositionally biased region" description="Basic and acidic residues" evidence="1">
    <location>
        <begin position="289"/>
        <end position="304"/>
    </location>
</feature>
<feature type="region of interest" description="Disordered" evidence="1">
    <location>
        <begin position="364"/>
        <end position="383"/>
    </location>
</feature>
<keyword evidence="3" id="KW-1185">Reference proteome</keyword>
<protein>
    <submittedName>
        <fullName evidence="2">Uncharacterized protein</fullName>
    </submittedName>
</protein>
<evidence type="ECO:0000313" key="3">
    <source>
        <dbReference type="Proteomes" id="UP001271007"/>
    </source>
</evidence>
<gene>
    <name evidence="2" type="ORF">LTR09_008879</name>
</gene>
<dbReference type="Proteomes" id="UP001271007">
    <property type="component" value="Unassembled WGS sequence"/>
</dbReference>
<feature type="compositionally biased region" description="Low complexity" evidence="1">
    <location>
        <begin position="314"/>
        <end position="326"/>
    </location>
</feature>